<accession>A0AAD5RDJ3</accession>
<name>A0AAD5RDJ3_PARTN</name>
<reference evidence="1" key="1">
    <citation type="submission" date="2021-06" db="EMBL/GenBank/DDBJ databases">
        <title>Parelaphostrongylus tenuis whole genome reference sequence.</title>
        <authorList>
            <person name="Garwood T.J."/>
            <person name="Larsen P.A."/>
            <person name="Fountain-Jones N.M."/>
            <person name="Garbe J.R."/>
            <person name="Macchietto M.G."/>
            <person name="Kania S.A."/>
            <person name="Gerhold R.W."/>
            <person name="Richards J.E."/>
            <person name="Wolf T.M."/>
        </authorList>
    </citation>
    <scope>NUCLEOTIDE SEQUENCE</scope>
    <source>
        <strain evidence="1">MNPRO001-30</strain>
        <tissue evidence="1">Meninges</tissue>
    </source>
</reference>
<proteinExistence type="predicted"/>
<comment type="caution">
    <text evidence="1">The sequence shown here is derived from an EMBL/GenBank/DDBJ whole genome shotgun (WGS) entry which is preliminary data.</text>
</comment>
<organism evidence="1 2">
    <name type="scientific">Parelaphostrongylus tenuis</name>
    <name type="common">Meningeal worm</name>
    <dbReference type="NCBI Taxonomy" id="148309"/>
    <lineage>
        <taxon>Eukaryota</taxon>
        <taxon>Metazoa</taxon>
        <taxon>Ecdysozoa</taxon>
        <taxon>Nematoda</taxon>
        <taxon>Chromadorea</taxon>
        <taxon>Rhabditida</taxon>
        <taxon>Rhabditina</taxon>
        <taxon>Rhabditomorpha</taxon>
        <taxon>Strongyloidea</taxon>
        <taxon>Metastrongylidae</taxon>
        <taxon>Parelaphostrongylus</taxon>
    </lineage>
</organism>
<protein>
    <submittedName>
        <fullName evidence="1">Uncharacterized protein</fullName>
    </submittedName>
</protein>
<dbReference type="Proteomes" id="UP001196413">
    <property type="component" value="Unassembled WGS sequence"/>
</dbReference>
<evidence type="ECO:0000313" key="1">
    <source>
        <dbReference type="EMBL" id="KAJ1374455.1"/>
    </source>
</evidence>
<evidence type="ECO:0000313" key="2">
    <source>
        <dbReference type="Proteomes" id="UP001196413"/>
    </source>
</evidence>
<dbReference type="EMBL" id="JAHQIW010007460">
    <property type="protein sequence ID" value="KAJ1374455.1"/>
    <property type="molecule type" value="Genomic_DNA"/>
</dbReference>
<sequence>MPVGIRFRRGRRARVARVDRENRSNEKLLSTTPLYTDRLPKIELSQATMPSVLCFFATVSNGVLKLQREHMGNCLHN</sequence>
<keyword evidence="2" id="KW-1185">Reference proteome</keyword>
<gene>
    <name evidence="1" type="ORF">KIN20_037144</name>
</gene>
<dbReference type="AlphaFoldDB" id="A0AAD5RDJ3"/>